<dbReference type="Proteomes" id="UP000584670">
    <property type="component" value="Unassembled WGS sequence"/>
</dbReference>
<feature type="region of interest" description="Disordered" evidence="1">
    <location>
        <begin position="1"/>
        <end position="31"/>
    </location>
</feature>
<proteinExistence type="predicted"/>
<protein>
    <submittedName>
        <fullName evidence="2">Uncharacterized protein</fullName>
    </submittedName>
</protein>
<dbReference type="EMBL" id="JACMSF010000024">
    <property type="protein sequence ID" value="MBC2904308.1"/>
    <property type="molecule type" value="Genomic_DNA"/>
</dbReference>
<evidence type="ECO:0000313" key="3">
    <source>
        <dbReference type="Proteomes" id="UP000584670"/>
    </source>
</evidence>
<comment type="caution">
    <text evidence="2">The sequence shown here is derived from an EMBL/GenBank/DDBJ whole genome shotgun (WGS) entry which is preliminary data.</text>
</comment>
<dbReference type="RefSeq" id="WP_186284181.1">
    <property type="nucleotide sequence ID" value="NZ_JACMSF010000024.1"/>
</dbReference>
<evidence type="ECO:0000256" key="1">
    <source>
        <dbReference type="SAM" id="MobiDB-lite"/>
    </source>
</evidence>
<name>A0A7X1J509_9ACTN</name>
<keyword evidence="3" id="KW-1185">Reference proteome</keyword>
<gene>
    <name evidence="2" type="ORF">H4N64_22280</name>
</gene>
<evidence type="ECO:0000313" key="2">
    <source>
        <dbReference type="EMBL" id="MBC2904308.1"/>
    </source>
</evidence>
<organism evidence="2 3">
    <name type="scientific">Streptomyces cupreus</name>
    <dbReference type="NCBI Taxonomy" id="2759956"/>
    <lineage>
        <taxon>Bacteria</taxon>
        <taxon>Bacillati</taxon>
        <taxon>Actinomycetota</taxon>
        <taxon>Actinomycetes</taxon>
        <taxon>Kitasatosporales</taxon>
        <taxon>Streptomycetaceae</taxon>
        <taxon>Streptomyces</taxon>
    </lineage>
</organism>
<accession>A0A7X1J509</accession>
<sequence length="84" mass="8928">MLGPKYTADMPRPPSTGRATPTTKPDPGVHSRRTAWTILRDTEAVDGLVGFGLGADELSLGDHVADRVADAPAEHDNVRIHTGN</sequence>
<reference evidence="2 3" key="1">
    <citation type="submission" date="2020-08" db="EMBL/GenBank/DDBJ databases">
        <title>Streptomyces sp. PSKA01 genome sequencing and assembly.</title>
        <authorList>
            <person name="Mandal S."/>
            <person name="Maiti P.K."/>
            <person name="Das P."/>
        </authorList>
    </citation>
    <scope>NUCLEOTIDE SEQUENCE [LARGE SCALE GENOMIC DNA]</scope>
    <source>
        <strain evidence="2 3">PSKA01</strain>
    </source>
</reference>
<dbReference type="AlphaFoldDB" id="A0A7X1J509"/>